<evidence type="ECO:0000313" key="3">
    <source>
        <dbReference type="Proteomes" id="UP001143330"/>
    </source>
</evidence>
<comment type="caution">
    <text evidence="2">The sequence shown here is derived from an EMBL/GenBank/DDBJ whole genome shotgun (WGS) entry which is preliminary data.</text>
</comment>
<keyword evidence="3" id="KW-1185">Reference proteome</keyword>
<gene>
    <name evidence="2" type="ORF">GCM10017653_36780</name>
</gene>
<dbReference type="EMBL" id="BSFM01000017">
    <property type="protein sequence ID" value="GLK85608.1"/>
    <property type="molecule type" value="Genomic_DNA"/>
</dbReference>
<evidence type="ECO:0000313" key="2">
    <source>
        <dbReference type="EMBL" id="GLK85608.1"/>
    </source>
</evidence>
<reference evidence="2" key="1">
    <citation type="journal article" date="2014" name="Int. J. Syst. Evol. Microbiol.">
        <title>Complete genome sequence of Corynebacterium casei LMG S-19264T (=DSM 44701T), isolated from a smear-ripened cheese.</title>
        <authorList>
            <consortium name="US DOE Joint Genome Institute (JGI-PGF)"/>
            <person name="Walter F."/>
            <person name="Albersmeier A."/>
            <person name="Kalinowski J."/>
            <person name="Ruckert C."/>
        </authorList>
    </citation>
    <scope>NUCLEOTIDE SEQUENCE</scope>
    <source>
        <strain evidence="2">VKM B-2789</strain>
    </source>
</reference>
<sequence>MLLVVRAASGRAASRRSRVSANARCGIRFERTDAVANTIERSARTVATSFAVASRTSGAGISEQASETGKGAPPADFTAEQPAA</sequence>
<dbReference type="Proteomes" id="UP001143330">
    <property type="component" value="Unassembled WGS sequence"/>
</dbReference>
<proteinExistence type="predicted"/>
<dbReference type="AlphaFoldDB" id="A0A9W6JZY7"/>
<evidence type="ECO:0000256" key="1">
    <source>
        <dbReference type="SAM" id="MobiDB-lite"/>
    </source>
</evidence>
<feature type="compositionally biased region" description="Polar residues" evidence="1">
    <location>
        <begin position="55"/>
        <end position="67"/>
    </location>
</feature>
<name>A0A9W6JZY7_9HYPH</name>
<reference evidence="2" key="2">
    <citation type="submission" date="2023-01" db="EMBL/GenBank/DDBJ databases">
        <authorList>
            <person name="Sun Q."/>
            <person name="Evtushenko L."/>
        </authorList>
    </citation>
    <scope>NUCLEOTIDE SEQUENCE</scope>
    <source>
        <strain evidence="2">VKM B-2789</strain>
    </source>
</reference>
<protein>
    <submittedName>
        <fullName evidence="2">Uncharacterized protein</fullName>
    </submittedName>
</protein>
<feature type="region of interest" description="Disordered" evidence="1">
    <location>
        <begin position="55"/>
        <end position="84"/>
    </location>
</feature>
<organism evidence="2 3">
    <name type="scientific">Ancylobacter defluvii</name>
    <dbReference type="NCBI Taxonomy" id="1282440"/>
    <lineage>
        <taxon>Bacteria</taxon>
        <taxon>Pseudomonadati</taxon>
        <taxon>Pseudomonadota</taxon>
        <taxon>Alphaproteobacteria</taxon>
        <taxon>Hyphomicrobiales</taxon>
        <taxon>Xanthobacteraceae</taxon>
        <taxon>Ancylobacter</taxon>
    </lineage>
</organism>
<accession>A0A9W6JZY7</accession>